<accession>A0A0A9DWZ4</accession>
<protein>
    <recommendedName>
        <fullName evidence="2">Protein kinase domain-containing protein</fullName>
    </recommendedName>
</protein>
<dbReference type="AlphaFoldDB" id="A0A0A9DWZ4"/>
<name>A0A0A9DWZ4_ARUDO</name>
<organism evidence="1">
    <name type="scientific">Arundo donax</name>
    <name type="common">Giant reed</name>
    <name type="synonym">Donax arundinaceus</name>
    <dbReference type="NCBI Taxonomy" id="35708"/>
    <lineage>
        <taxon>Eukaryota</taxon>
        <taxon>Viridiplantae</taxon>
        <taxon>Streptophyta</taxon>
        <taxon>Embryophyta</taxon>
        <taxon>Tracheophyta</taxon>
        <taxon>Spermatophyta</taxon>
        <taxon>Magnoliopsida</taxon>
        <taxon>Liliopsida</taxon>
        <taxon>Poales</taxon>
        <taxon>Poaceae</taxon>
        <taxon>PACMAD clade</taxon>
        <taxon>Arundinoideae</taxon>
        <taxon>Arundineae</taxon>
        <taxon>Arundo</taxon>
    </lineage>
</organism>
<sequence length="91" mass="10710">MDISLTIYISWQATYTSRFRPALMIIIRVAEACHSLGVLHQDLRPEKFVLSNKDTTSPSRPLISFFVSFKPDDIRMQKHKTFHFDILYYSQ</sequence>
<evidence type="ECO:0008006" key="2">
    <source>
        <dbReference type="Google" id="ProtNLM"/>
    </source>
</evidence>
<dbReference type="InterPro" id="IPR011009">
    <property type="entry name" value="Kinase-like_dom_sf"/>
</dbReference>
<dbReference type="EMBL" id="GBRH01206682">
    <property type="protein sequence ID" value="JAD91213.1"/>
    <property type="molecule type" value="Transcribed_RNA"/>
</dbReference>
<evidence type="ECO:0000313" key="1">
    <source>
        <dbReference type="EMBL" id="JAD91213.1"/>
    </source>
</evidence>
<reference evidence="1" key="1">
    <citation type="submission" date="2014-09" db="EMBL/GenBank/DDBJ databases">
        <authorList>
            <person name="Magalhaes I.L.F."/>
            <person name="Oliveira U."/>
            <person name="Santos F.R."/>
            <person name="Vidigal T.H.D.A."/>
            <person name="Brescovit A.D."/>
            <person name="Santos A.J."/>
        </authorList>
    </citation>
    <scope>NUCLEOTIDE SEQUENCE</scope>
    <source>
        <tissue evidence="1">Shoot tissue taken approximately 20 cm above the soil surface</tissue>
    </source>
</reference>
<dbReference type="SUPFAM" id="SSF56112">
    <property type="entry name" value="Protein kinase-like (PK-like)"/>
    <property type="match status" value="1"/>
</dbReference>
<proteinExistence type="predicted"/>
<reference evidence="1" key="2">
    <citation type="journal article" date="2015" name="Data Brief">
        <title>Shoot transcriptome of the giant reed, Arundo donax.</title>
        <authorList>
            <person name="Barrero R.A."/>
            <person name="Guerrero F.D."/>
            <person name="Moolhuijzen P."/>
            <person name="Goolsby J.A."/>
            <person name="Tidwell J."/>
            <person name="Bellgard S.E."/>
            <person name="Bellgard M.I."/>
        </authorList>
    </citation>
    <scope>NUCLEOTIDE SEQUENCE</scope>
    <source>
        <tissue evidence="1">Shoot tissue taken approximately 20 cm above the soil surface</tissue>
    </source>
</reference>